<dbReference type="AlphaFoldDB" id="A0AA39WEV5"/>
<evidence type="ECO:0000313" key="3">
    <source>
        <dbReference type="Proteomes" id="UP001175000"/>
    </source>
</evidence>
<evidence type="ECO:0000256" key="1">
    <source>
        <dbReference type="SAM" id="SignalP"/>
    </source>
</evidence>
<evidence type="ECO:0000313" key="2">
    <source>
        <dbReference type="EMBL" id="KAK0614117.1"/>
    </source>
</evidence>
<protein>
    <submittedName>
        <fullName evidence="2">Uncharacterized protein</fullName>
    </submittedName>
</protein>
<sequence length="119" mass="13223">MRRFFVLQPLFRAIVIIILSESFNVQMMDIGQLRVLLIRTGVEEGLSAPISFEPIAHQIYALPHGSHGEIAVETLLDTAVDFILNLEEREVAAFGLQPDPVTSTCGLEDGCYQGPKIRQ</sequence>
<gene>
    <name evidence="2" type="ORF">B0T14DRAFT_570091</name>
</gene>
<organism evidence="2 3">
    <name type="scientific">Immersiella caudata</name>
    <dbReference type="NCBI Taxonomy" id="314043"/>
    <lineage>
        <taxon>Eukaryota</taxon>
        <taxon>Fungi</taxon>
        <taxon>Dikarya</taxon>
        <taxon>Ascomycota</taxon>
        <taxon>Pezizomycotina</taxon>
        <taxon>Sordariomycetes</taxon>
        <taxon>Sordariomycetidae</taxon>
        <taxon>Sordariales</taxon>
        <taxon>Lasiosphaeriaceae</taxon>
        <taxon>Immersiella</taxon>
    </lineage>
</organism>
<accession>A0AA39WEV5</accession>
<feature type="chain" id="PRO_5041279045" evidence="1">
    <location>
        <begin position="21"/>
        <end position="119"/>
    </location>
</feature>
<feature type="signal peptide" evidence="1">
    <location>
        <begin position="1"/>
        <end position="20"/>
    </location>
</feature>
<dbReference type="EMBL" id="JAULSU010000006">
    <property type="protein sequence ID" value="KAK0614117.1"/>
    <property type="molecule type" value="Genomic_DNA"/>
</dbReference>
<keyword evidence="1" id="KW-0732">Signal</keyword>
<comment type="caution">
    <text evidence="2">The sequence shown here is derived from an EMBL/GenBank/DDBJ whole genome shotgun (WGS) entry which is preliminary data.</text>
</comment>
<name>A0AA39WEV5_9PEZI</name>
<dbReference type="Proteomes" id="UP001175000">
    <property type="component" value="Unassembled WGS sequence"/>
</dbReference>
<keyword evidence="3" id="KW-1185">Reference proteome</keyword>
<proteinExistence type="predicted"/>
<reference evidence="2" key="1">
    <citation type="submission" date="2023-06" db="EMBL/GenBank/DDBJ databases">
        <title>Genome-scale phylogeny and comparative genomics of the fungal order Sordariales.</title>
        <authorList>
            <consortium name="Lawrence Berkeley National Laboratory"/>
            <person name="Hensen N."/>
            <person name="Bonometti L."/>
            <person name="Westerberg I."/>
            <person name="Brannstrom I.O."/>
            <person name="Guillou S."/>
            <person name="Cros-Aarteil S."/>
            <person name="Calhoun S."/>
            <person name="Haridas S."/>
            <person name="Kuo A."/>
            <person name="Mondo S."/>
            <person name="Pangilinan J."/>
            <person name="Riley R."/>
            <person name="Labutti K."/>
            <person name="Andreopoulos B."/>
            <person name="Lipzen A."/>
            <person name="Chen C."/>
            <person name="Yanf M."/>
            <person name="Daum C."/>
            <person name="Ng V."/>
            <person name="Clum A."/>
            <person name="Steindorff A."/>
            <person name="Ohm R."/>
            <person name="Martin F."/>
            <person name="Silar P."/>
            <person name="Natvig D."/>
            <person name="Lalanne C."/>
            <person name="Gautier V."/>
            <person name="Ament-Velasquez S.L."/>
            <person name="Kruys A."/>
            <person name="Hutchinson M.I."/>
            <person name="Powell A.J."/>
            <person name="Barry K."/>
            <person name="Miller A.N."/>
            <person name="Grigoriev I.V."/>
            <person name="Debuchy R."/>
            <person name="Gladieux P."/>
            <person name="Thoren M.H."/>
            <person name="Johannesson H."/>
        </authorList>
    </citation>
    <scope>NUCLEOTIDE SEQUENCE</scope>
    <source>
        <strain evidence="2">CBS 606.72</strain>
    </source>
</reference>